<sequence length="149" mass="16143">MSKHRDIDFFRHPAAEREWQAQERAMHAARTGEPAADDARTRAYRQIDAALRADDAIALPADFAEQLAAKAGRVPTVATAPETGLEKQLTRLLLAALVIAGLIVAVLEGGSWFQADPAAWSVAGNPWVLALLACLGASQGAELLRRRWH</sequence>
<organism evidence="2 3">
    <name type="scientific">Dyella ginsengisoli</name>
    <dbReference type="NCBI Taxonomy" id="363848"/>
    <lineage>
        <taxon>Bacteria</taxon>
        <taxon>Pseudomonadati</taxon>
        <taxon>Pseudomonadota</taxon>
        <taxon>Gammaproteobacteria</taxon>
        <taxon>Lysobacterales</taxon>
        <taxon>Rhodanobacteraceae</taxon>
        <taxon>Dyella</taxon>
    </lineage>
</organism>
<protein>
    <recommendedName>
        <fullName evidence="4">DUF1707 domain-containing protein</fullName>
    </recommendedName>
</protein>
<dbReference type="Proteomes" id="UP001620460">
    <property type="component" value="Unassembled WGS sequence"/>
</dbReference>
<gene>
    <name evidence="2" type="ORF">ISP17_06080</name>
</gene>
<dbReference type="RefSeq" id="WP_404631036.1">
    <property type="nucleotide sequence ID" value="NZ_JADIKM010000001.1"/>
</dbReference>
<evidence type="ECO:0008006" key="4">
    <source>
        <dbReference type="Google" id="ProtNLM"/>
    </source>
</evidence>
<reference evidence="2 3" key="1">
    <citation type="submission" date="2020-10" db="EMBL/GenBank/DDBJ databases">
        <title>Phylogeny of dyella-like bacteria.</title>
        <authorList>
            <person name="Fu J."/>
        </authorList>
    </citation>
    <scope>NUCLEOTIDE SEQUENCE [LARGE SCALE GENOMIC DNA]</scope>
    <source>
        <strain evidence="2 3">Gsoil3046</strain>
    </source>
</reference>
<keyword evidence="3" id="KW-1185">Reference proteome</keyword>
<proteinExistence type="predicted"/>
<evidence type="ECO:0000313" key="3">
    <source>
        <dbReference type="Proteomes" id="UP001620460"/>
    </source>
</evidence>
<evidence type="ECO:0000313" key="2">
    <source>
        <dbReference type="EMBL" id="MFK2903520.1"/>
    </source>
</evidence>
<comment type="caution">
    <text evidence="2">The sequence shown here is derived from an EMBL/GenBank/DDBJ whole genome shotgun (WGS) entry which is preliminary data.</text>
</comment>
<keyword evidence="1" id="KW-0472">Membrane</keyword>
<keyword evidence="1" id="KW-1133">Transmembrane helix</keyword>
<feature type="transmembrane region" description="Helical" evidence="1">
    <location>
        <begin position="92"/>
        <end position="115"/>
    </location>
</feature>
<dbReference type="EMBL" id="JADIKM010000001">
    <property type="protein sequence ID" value="MFK2903520.1"/>
    <property type="molecule type" value="Genomic_DNA"/>
</dbReference>
<accession>A0ABW8JTD9</accession>
<keyword evidence="1" id="KW-0812">Transmembrane</keyword>
<evidence type="ECO:0000256" key="1">
    <source>
        <dbReference type="SAM" id="Phobius"/>
    </source>
</evidence>
<name>A0ABW8JTD9_9GAMM</name>